<dbReference type="Gene3D" id="3.90.550.20">
    <property type="match status" value="1"/>
</dbReference>
<evidence type="ECO:0008006" key="5">
    <source>
        <dbReference type="Google" id="ProtNLM"/>
    </source>
</evidence>
<keyword evidence="1" id="KW-0808">Transferase</keyword>
<dbReference type="EnsemblMetazoa" id="CapteT114107">
    <property type="protein sequence ID" value="CapteP114107"/>
    <property type="gene ID" value="CapteG114107"/>
</dbReference>
<dbReference type="EMBL" id="AMQN01015710">
    <property type="status" value="NOT_ANNOTATED_CDS"/>
    <property type="molecule type" value="Genomic_DNA"/>
</dbReference>
<proteinExistence type="predicted"/>
<evidence type="ECO:0000313" key="3">
    <source>
        <dbReference type="EnsemblMetazoa" id="CapteP114107"/>
    </source>
</evidence>
<dbReference type="GO" id="GO:0016020">
    <property type="term" value="C:membrane"/>
    <property type="evidence" value="ECO:0007669"/>
    <property type="project" value="GOC"/>
</dbReference>
<name>R7T4F5_CAPTE</name>
<organism evidence="2">
    <name type="scientific">Capitella teleta</name>
    <name type="common">Polychaete worm</name>
    <dbReference type="NCBI Taxonomy" id="283909"/>
    <lineage>
        <taxon>Eukaryota</taxon>
        <taxon>Metazoa</taxon>
        <taxon>Spiralia</taxon>
        <taxon>Lophotrochozoa</taxon>
        <taxon>Annelida</taxon>
        <taxon>Polychaeta</taxon>
        <taxon>Sedentaria</taxon>
        <taxon>Scolecida</taxon>
        <taxon>Capitellidae</taxon>
        <taxon>Capitella</taxon>
    </lineage>
</organism>
<dbReference type="OMA" id="ARYMILH"/>
<dbReference type="GO" id="GO:0051999">
    <property type="term" value="P:mannosyl-inositol phosphorylceramide biosynthetic process"/>
    <property type="evidence" value="ECO:0007669"/>
    <property type="project" value="TreeGrafter"/>
</dbReference>
<reference evidence="4" key="1">
    <citation type="submission" date="2012-12" db="EMBL/GenBank/DDBJ databases">
        <authorList>
            <person name="Hellsten U."/>
            <person name="Grimwood J."/>
            <person name="Chapman J.A."/>
            <person name="Shapiro H."/>
            <person name="Aerts A."/>
            <person name="Otillar R.P."/>
            <person name="Terry A.Y."/>
            <person name="Boore J.L."/>
            <person name="Simakov O."/>
            <person name="Marletaz F."/>
            <person name="Cho S.-J."/>
            <person name="Edsinger-Gonzales E."/>
            <person name="Havlak P."/>
            <person name="Kuo D.-H."/>
            <person name="Larsson T."/>
            <person name="Lv J."/>
            <person name="Arendt D."/>
            <person name="Savage R."/>
            <person name="Osoegawa K."/>
            <person name="de Jong P."/>
            <person name="Lindberg D.R."/>
            <person name="Seaver E.C."/>
            <person name="Weisblat D.A."/>
            <person name="Putnam N.H."/>
            <person name="Grigoriev I.V."/>
            <person name="Rokhsar D.S."/>
        </authorList>
    </citation>
    <scope>NUCLEOTIDE SEQUENCE</scope>
    <source>
        <strain evidence="4">I ESC-2004</strain>
    </source>
</reference>
<sequence>MFSWSRVKVLPRNWKIASKHCETRNSFNKYIKWTEATFLPFLQTEYPWFVDVYKAYPYDVQRVDAAKYFIMYHFGGVYVDMDMNCRRNIWYFTSKISHNHSVALVRTEPMGFATDFMASKPRQPFFHHVIVRLYETSQRNYIFPYLTVLFATGPMFLTSCVNSYKGNNSENNFHVI</sequence>
<dbReference type="SUPFAM" id="SSF53448">
    <property type="entry name" value="Nucleotide-diphospho-sugar transferases"/>
    <property type="match status" value="1"/>
</dbReference>
<dbReference type="EMBL" id="KB312163">
    <property type="protein sequence ID" value="ELT87788.1"/>
    <property type="molecule type" value="Genomic_DNA"/>
</dbReference>
<gene>
    <name evidence="2" type="ORF">CAPTEDRAFT_114107</name>
</gene>
<evidence type="ECO:0000256" key="1">
    <source>
        <dbReference type="ARBA" id="ARBA00022679"/>
    </source>
</evidence>
<dbReference type="OrthoDB" id="10020246at2759"/>
<keyword evidence="4" id="KW-1185">Reference proteome</keyword>
<dbReference type="InterPro" id="IPR007577">
    <property type="entry name" value="GlycoTrfase_DXD_sugar-bd_CS"/>
</dbReference>
<reference evidence="3" key="3">
    <citation type="submission" date="2015-06" db="UniProtKB">
        <authorList>
            <consortium name="EnsemblMetazoa"/>
        </authorList>
    </citation>
    <scope>IDENTIFICATION</scope>
</reference>
<dbReference type="InterPro" id="IPR051706">
    <property type="entry name" value="Glycosyltransferase_domain"/>
</dbReference>
<dbReference type="PANTHER" id="PTHR32385">
    <property type="entry name" value="MANNOSYL PHOSPHORYLINOSITOL CERAMIDE SYNTHASE"/>
    <property type="match status" value="1"/>
</dbReference>
<dbReference type="Pfam" id="PF04488">
    <property type="entry name" value="Gly_transf_sug"/>
    <property type="match status" value="1"/>
</dbReference>
<protein>
    <recommendedName>
        <fullName evidence="5">Alpha-1,4-N-acetylglucosaminyltransferase</fullName>
    </recommendedName>
</protein>
<dbReference type="HOGENOM" id="CLU_036369_4_1_1"/>
<dbReference type="PANTHER" id="PTHR32385:SF15">
    <property type="entry name" value="INOSITOL PHOSPHOCERAMIDE MANNOSYLTRANSFERASE 1"/>
    <property type="match status" value="1"/>
</dbReference>
<evidence type="ECO:0000313" key="4">
    <source>
        <dbReference type="Proteomes" id="UP000014760"/>
    </source>
</evidence>
<dbReference type="Proteomes" id="UP000014760">
    <property type="component" value="Unassembled WGS sequence"/>
</dbReference>
<dbReference type="GO" id="GO:0000030">
    <property type="term" value="F:mannosyltransferase activity"/>
    <property type="evidence" value="ECO:0007669"/>
    <property type="project" value="TreeGrafter"/>
</dbReference>
<reference evidence="2 4" key="2">
    <citation type="journal article" date="2013" name="Nature">
        <title>Insights into bilaterian evolution from three spiralian genomes.</title>
        <authorList>
            <person name="Simakov O."/>
            <person name="Marletaz F."/>
            <person name="Cho S.J."/>
            <person name="Edsinger-Gonzales E."/>
            <person name="Havlak P."/>
            <person name="Hellsten U."/>
            <person name="Kuo D.H."/>
            <person name="Larsson T."/>
            <person name="Lv J."/>
            <person name="Arendt D."/>
            <person name="Savage R."/>
            <person name="Osoegawa K."/>
            <person name="de Jong P."/>
            <person name="Grimwood J."/>
            <person name="Chapman J.A."/>
            <person name="Shapiro H."/>
            <person name="Aerts A."/>
            <person name="Otillar R.P."/>
            <person name="Terry A.Y."/>
            <person name="Boore J.L."/>
            <person name="Grigoriev I.V."/>
            <person name="Lindberg D.R."/>
            <person name="Seaver E.C."/>
            <person name="Weisblat D.A."/>
            <person name="Putnam N.H."/>
            <person name="Rokhsar D.S."/>
        </authorList>
    </citation>
    <scope>NUCLEOTIDE SEQUENCE</scope>
    <source>
        <strain evidence="2 4">I ESC-2004</strain>
    </source>
</reference>
<dbReference type="AlphaFoldDB" id="R7T4F5"/>
<accession>R7T4F5</accession>
<dbReference type="InterPro" id="IPR029044">
    <property type="entry name" value="Nucleotide-diphossugar_trans"/>
</dbReference>
<evidence type="ECO:0000313" key="2">
    <source>
        <dbReference type="EMBL" id="ELT87788.1"/>
    </source>
</evidence>